<sequence>MPHPSESESLAKLMPAIHSEQQRRRSRSRSRMIVERTEVRQGRDNYTNDGDNSGGYMQVEISMAVETMLDDSITPPRYVQYEPEIIDERLHRKELRERYHEHREEREYFSERRRNSDEWISSISEDRRGYQIHENYGNIMDSDRKRTGMRLVRIWI</sequence>
<organism evidence="2 3">
    <name type="scientific">Cercopithifilaria johnstoni</name>
    <dbReference type="NCBI Taxonomy" id="2874296"/>
    <lineage>
        <taxon>Eukaryota</taxon>
        <taxon>Metazoa</taxon>
        <taxon>Ecdysozoa</taxon>
        <taxon>Nematoda</taxon>
        <taxon>Chromadorea</taxon>
        <taxon>Rhabditida</taxon>
        <taxon>Spirurina</taxon>
        <taxon>Spiruromorpha</taxon>
        <taxon>Filarioidea</taxon>
        <taxon>Onchocercidae</taxon>
        <taxon>Cercopithifilaria</taxon>
    </lineage>
</organism>
<dbReference type="AlphaFoldDB" id="A0A8J2MC48"/>
<dbReference type="OrthoDB" id="5873570at2759"/>
<keyword evidence="3" id="KW-1185">Reference proteome</keyword>
<accession>A0A8J2MC48</accession>
<dbReference type="Proteomes" id="UP000746747">
    <property type="component" value="Unassembled WGS sequence"/>
</dbReference>
<evidence type="ECO:0000313" key="2">
    <source>
        <dbReference type="EMBL" id="CAG9539890.1"/>
    </source>
</evidence>
<protein>
    <submittedName>
        <fullName evidence="2">Uncharacterized protein</fullName>
    </submittedName>
</protein>
<gene>
    <name evidence="2" type="ORF">CJOHNSTONI_LOCUS9453</name>
</gene>
<evidence type="ECO:0000313" key="3">
    <source>
        <dbReference type="Proteomes" id="UP000746747"/>
    </source>
</evidence>
<name>A0A8J2MC48_9BILA</name>
<feature type="region of interest" description="Disordered" evidence="1">
    <location>
        <begin position="1"/>
        <end position="55"/>
    </location>
</feature>
<evidence type="ECO:0000256" key="1">
    <source>
        <dbReference type="SAM" id="MobiDB-lite"/>
    </source>
</evidence>
<reference evidence="2" key="1">
    <citation type="submission" date="2021-09" db="EMBL/GenBank/DDBJ databases">
        <authorList>
            <consortium name="Pathogen Informatics"/>
        </authorList>
    </citation>
    <scope>NUCLEOTIDE SEQUENCE</scope>
</reference>
<proteinExistence type="predicted"/>
<feature type="compositionally biased region" description="Basic and acidic residues" evidence="1">
    <location>
        <begin position="32"/>
        <end position="43"/>
    </location>
</feature>
<dbReference type="EMBL" id="CAKAEH010001860">
    <property type="protein sequence ID" value="CAG9539890.1"/>
    <property type="molecule type" value="Genomic_DNA"/>
</dbReference>
<comment type="caution">
    <text evidence="2">The sequence shown here is derived from an EMBL/GenBank/DDBJ whole genome shotgun (WGS) entry which is preliminary data.</text>
</comment>